<name>A0A6G0Z4Z2_APHCR</name>
<comment type="caution">
    <text evidence="1">The sequence shown here is derived from an EMBL/GenBank/DDBJ whole genome shotgun (WGS) entry which is preliminary data.</text>
</comment>
<accession>A0A6G0Z4Z2</accession>
<proteinExistence type="predicted"/>
<protein>
    <submittedName>
        <fullName evidence="1">Uncharacterized protein</fullName>
    </submittedName>
</protein>
<reference evidence="1 2" key="1">
    <citation type="submission" date="2019-08" db="EMBL/GenBank/DDBJ databases">
        <title>Whole genome of Aphis craccivora.</title>
        <authorList>
            <person name="Voronova N.V."/>
            <person name="Shulinski R.S."/>
            <person name="Bandarenka Y.V."/>
            <person name="Zhorov D.G."/>
            <person name="Warner D."/>
        </authorList>
    </citation>
    <scope>NUCLEOTIDE SEQUENCE [LARGE SCALE GENOMIC DNA]</scope>
    <source>
        <strain evidence="1">180601</strain>
        <tissue evidence="1">Whole Body</tissue>
    </source>
</reference>
<organism evidence="1 2">
    <name type="scientific">Aphis craccivora</name>
    <name type="common">Cowpea aphid</name>
    <dbReference type="NCBI Taxonomy" id="307492"/>
    <lineage>
        <taxon>Eukaryota</taxon>
        <taxon>Metazoa</taxon>
        <taxon>Ecdysozoa</taxon>
        <taxon>Arthropoda</taxon>
        <taxon>Hexapoda</taxon>
        <taxon>Insecta</taxon>
        <taxon>Pterygota</taxon>
        <taxon>Neoptera</taxon>
        <taxon>Paraneoptera</taxon>
        <taxon>Hemiptera</taxon>
        <taxon>Sternorrhyncha</taxon>
        <taxon>Aphidomorpha</taxon>
        <taxon>Aphidoidea</taxon>
        <taxon>Aphididae</taxon>
        <taxon>Aphidini</taxon>
        <taxon>Aphis</taxon>
        <taxon>Aphis</taxon>
    </lineage>
</organism>
<gene>
    <name evidence="1" type="ORF">FWK35_00023662</name>
</gene>
<dbReference type="AlphaFoldDB" id="A0A6G0Z4Z2"/>
<keyword evidence="2" id="KW-1185">Reference proteome</keyword>
<dbReference type="OrthoDB" id="6592428at2759"/>
<sequence>MLTRTQMLQDHGRELMPIRFSAADDAAPDENDLDAAAMQQKKTMSEVERADCENERLVERYDAVVASNKKKIANDCRQDRSVTTRSQKIARQDNVRKRRHTQIRRLAKDKKVYRRERVTLSTDVGEGGMGGCSVNVDTVDTDDTMTPADKIVAI</sequence>
<evidence type="ECO:0000313" key="1">
    <source>
        <dbReference type="EMBL" id="KAF0765523.1"/>
    </source>
</evidence>
<dbReference type="Proteomes" id="UP000478052">
    <property type="component" value="Unassembled WGS sequence"/>
</dbReference>
<dbReference type="EMBL" id="VUJU01001382">
    <property type="protein sequence ID" value="KAF0765523.1"/>
    <property type="molecule type" value="Genomic_DNA"/>
</dbReference>
<evidence type="ECO:0000313" key="2">
    <source>
        <dbReference type="Proteomes" id="UP000478052"/>
    </source>
</evidence>